<organism evidence="6 9">
    <name type="scientific">Pseudoduganella albidiflava</name>
    <dbReference type="NCBI Taxonomy" id="321983"/>
    <lineage>
        <taxon>Bacteria</taxon>
        <taxon>Pseudomonadati</taxon>
        <taxon>Pseudomonadota</taxon>
        <taxon>Betaproteobacteria</taxon>
        <taxon>Burkholderiales</taxon>
        <taxon>Oxalobacteraceae</taxon>
        <taxon>Telluria group</taxon>
        <taxon>Pseudoduganella</taxon>
    </lineage>
</organism>
<reference evidence="6" key="3">
    <citation type="submission" date="2022-12" db="EMBL/GenBank/DDBJ databases">
        <authorList>
            <person name="Sun Q."/>
            <person name="Kim S."/>
        </authorList>
    </citation>
    <scope>NUCLEOTIDE SEQUENCE</scope>
    <source>
        <strain evidence="6">KCTC 12343</strain>
    </source>
</reference>
<evidence type="ECO:0000313" key="7">
    <source>
        <dbReference type="EMBL" id="QBI02842.1"/>
    </source>
</evidence>
<dbReference type="RefSeq" id="WP_131146951.1">
    <property type="nucleotide sequence ID" value="NZ_BMWV01000011.1"/>
</dbReference>
<dbReference type="PANTHER" id="PTHR30417:SF1">
    <property type="entry name" value="N-ACETYLMURAMOYL-L-ALANINE AMIDASE AMID"/>
    <property type="match status" value="1"/>
</dbReference>
<dbReference type="EC" id="3.5.1.28" evidence="2"/>
<reference evidence="7 8" key="2">
    <citation type="submission" date="2019-02" db="EMBL/GenBank/DDBJ databases">
        <title>Draft Genome Sequences of Six Type Strains of the Genus Massilia.</title>
        <authorList>
            <person name="Miess H."/>
            <person name="Frediansyhah A."/>
            <person name="Gross H."/>
        </authorList>
    </citation>
    <scope>NUCLEOTIDE SEQUENCE [LARGE SCALE GENOMIC DNA]</scope>
    <source>
        <strain evidence="7 8">DSM 17472</strain>
    </source>
</reference>
<dbReference type="InterPro" id="IPR036505">
    <property type="entry name" value="Amidase/PGRP_sf"/>
</dbReference>
<gene>
    <name evidence="7" type="ORF">EYF70_19820</name>
    <name evidence="6" type="ORF">GCM10007387_44140</name>
</gene>
<comment type="catalytic activity">
    <reaction evidence="1">
        <text>Hydrolyzes the link between N-acetylmuramoyl residues and L-amino acid residues in certain cell-wall glycopeptides.</text>
        <dbReference type="EC" id="3.5.1.28"/>
    </reaction>
</comment>
<dbReference type="Pfam" id="PF01510">
    <property type="entry name" value="Amidase_2"/>
    <property type="match status" value="1"/>
</dbReference>
<dbReference type="GO" id="GO:0009254">
    <property type="term" value="P:peptidoglycan turnover"/>
    <property type="evidence" value="ECO:0007669"/>
    <property type="project" value="TreeGrafter"/>
</dbReference>
<dbReference type="InterPro" id="IPR002502">
    <property type="entry name" value="Amidase_domain"/>
</dbReference>
<sequence>MADEIVWSGGKLIHARVTDKVNSKIEKGTLAGVNAIVVHQTGAATAQSSFSSYDAGLNGAHFLIDTDGAIYQTARIDQKCWHVGNIRSRCNEMKACDTDALKAVNALLFKKGESYSARIKSLSQHEAGKAYPVRYPINEDSLGIEIVGEFSAKSQTYATVSKDQNTSLSWLVGVLETKLVLDADDIYRHGSIAYKQASEGSTANWTNP</sequence>
<feature type="domain" description="N-acetylmuramoyl-L-alanine amidase" evidence="5">
    <location>
        <begin position="33"/>
        <end position="193"/>
    </location>
</feature>
<dbReference type="EMBL" id="BMWV01000011">
    <property type="protein sequence ID" value="GGY56759.1"/>
    <property type="molecule type" value="Genomic_DNA"/>
</dbReference>
<evidence type="ECO:0000256" key="4">
    <source>
        <dbReference type="ARBA" id="ARBA00023316"/>
    </source>
</evidence>
<dbReference type="GO" id="GO:0009253">
    <property type="term" value="P:peptidoglycan catabolic process"/>
    <property type="evidence" value="ECO:0007669"/>
    <property type="project" value="InterPro"/>
</dbReference>
<dbReference type="GO" id="GO:0071555">
    <property type="term" value="P:cell wall organization"/>
    <property type="evidence" value="ECO:0007669"/>
    <property type="project" value="UniProtKB-KW"/>
</dbReference>
<keyword evidence="4" id="KW-0961">Cell wall biogenesis/degradation</keyword>
<dbReference type="Gene3D" id="3.40.80.10">
    <property type="entry name" value="Peptidoglycan recognition protein-like"/>
    <property type="match status" value="1"/>
</dbReference>
<keyword evidence="8" id="KW-1185">Reference proteome</keyword>
<evidence type="ECO:0000259" key="5">
    <source>
        <dbReference type="Pfam" id="PF01510"/>
    </source>
</evidence>
<evidence type="ECO:0000313" key="9">
    <source>
        <dbReference type="Proteomes" id="UP000628442"/>
    </source>
</evidence>
<dbReference type="SUPFAM" id="SSF55846">
    <property type="entry name" value="N-acetylmuramoyl-L-alanine amidase-like"/>
    <property type="match status" value="1"/>
</dbReference>
<dbReference type="OrthoDB" id="8844265at2"/>
<dbReference type="Proteomes" id="UP000292307">
    <property type="component" value="Chromosome"/>
</dbReference>
<accession>A0A411X1V6</accession>
<dbReference type="GO" id="GO:0008745">
    <property type="term" value="F:N-acetylmuramoyl-L-alanine amidase activity"/>
    <property type="evidence" value="ECO:0007669"/>
    <property type="project" value="UniProtKB-EC"/>
</dbReference>
<dbReference type="EMBL" id="CP036401">
    <property type="protein sequence ID" value="QBI02842.1"/>
    <property type="molecule type" value="Genomic_DNA"/>
</dbReference>
<evidence type="ECO:0000313" key="6">
    <source>
        <dbReference type="EMBL" id="GGY56759.1"/>
    </source>
</evidence>
<name>A0A411X1V6_9BURK</name>
<dbReference type="InterPro" id="IPR051206">
    <property type="entry name" value="NAMLAA_amidase_2"/>
</dbReference>
<dbReference type="Proteomes" id="UP000628442">
    <property type="component" value="Unassembled WGS sequence"/>
</dbReference>
<dbReference type="AlphaFoldDB" id="A0A411X1V6"/>
<evidence type="ECO:0000256" key="2">
    <source>
        <dbReference type="ARBA" id="ARBA00011901"/>
    </source>
</evidence>
<dbReference type="PANTHER" id="PTHR30417">
    <property type="entry name" value="N-ACETYLMURAMOYL-L-ALANINE AMIDASE AMID"/>
    <property type="match status" value="1"/>
</dbReference>
<evidence type="ECO:0000256" key="3">
    <source>
        <dbReference type="ARBA" id="ARBA00022801"/>
    </source>
</evidence>
<keyword evidence="3" id="KW-0378">Hydrolase</keyword>
<reference evidence="6" key="1">
    <citation type="journal article" date="2014" name="Int. J. Syst. Evol. Microbiol.">
        <title>Complete genome sequence of Corynebacterium casei LMG S-19264T (=DSM 44701T), isolated from a smear-ripened cheese.</title>
        <authorList>
            <consortium name="US DOE Joint Genome Institute (JGI-PGF)"/>
            <person name="Walter F."/>
            <person name="Albersmeier A."/>
            <person name="Kalinowski J."/>
            <person name="Ruckert C."/>
        </authorList>
    </citation>
    <scope>NUCLEOTIDE SEQUENCE</scope>
    <source>
        <strain evidence="6">KCTC 12343</strain>
    </source>
</reference>
<protein>
    <recommendedName>
        <fullName evidence="2">N-acetylmuramoyl-L-alanine amidase</fullName>
        <ecNumber evidence="2">3.5.1.28</ecNumber>
    </recommendedName>
</protein>
<evidence type="ECO:0000313" key="8">
    <source>
        <dbReference type="Proteomes" id="UP000292307"/>
    </source>
</evidence>
<proteinExistence type="predicted"/>
<evidence type="ECO:0000256" key="1">
    <source>
        <dbReference type="ARBA" id="ARBA00001561"/>
    </source>
</evidence>